<reference evidence="3" key="1">
    <citation type="journal article" date="2023" name="bioRxiv">
        <title>Scaffold-level genome assemblies of two parasitoid biocontrol wasps reveal the parthenogenesis mechanism and an associated novel virus.</title>
        <authorList>
            <person name="Inwood S."/>
            <person name="Skelly J."/>
            <person name="Guhlin J."/>
            <person name="Harrop T."/>
            <person name="Goldson S."/>
            <person name="Dearden P."/>
        </authorList>
    </citation>
    <scope>NUCLEOTIDE SEQUENCE</scope>
    <source>
        <strain evidence="3">Irish</strain>
        <tissue evidence="3">Whole body</tissue>
    </source>
</reference>
<reference evidence="3" key="2">
    <citation type="submission" date="2023-03" db="EMBL/GenBank/DDBJ databases">
        <authorList>
            <person name="Inwood S.N."/>
            <person name="Skelly J.G."/>
            <person name="Guhlin J."/>
            <person name="Harrop T.W.R."/>
            <person name="Goldson S.G."/>
            <person name="Dearden P.K."/>
        </authorList>
    </citation>
    <scope>NUCLEOTIDE SEQUENCE</scope>
    <source>
        <strain evidence="3">Irish</strain>
        <tissue evidence="3">Whole body</tissue>
    </source>
</reference>
<name>A0AA39FMP4_9HYME</name>
<dbReference type="Gene3D" id="3.30.2350.10">
    <property type="entry name" value="Pseudouridine synthase"/>
    <property type="match status" value="1"/>
</dbReference>
<keyword evidence="4" id="KW-1185">Reference proteome</keyword>
<organism evidence="3 4">
    <name type="scientific">Microctonus aethiopoides</name>
    <dbReference type="NCBI Taxonomy" id="144406"/>
    <lineage>
        <taxon>Eukaryota</taxon>
        <taxon>Metazoa</taxon>
        <taxon>Ecdysozoa</taxon>
        <taxon>Arthropoda</taxon>
        <taxon>Hexapoda</taxon>
        <taxon>Insecta</taxon>
        <taxon>Pterygota</taxon>
        <taxon>Neoptera</taxon>
        <taxon>Endopterygota</taxon>
        <taxon>Hymenoptera</taxon>
        <taxon>Apocrita</taxon>
        <taxon>Ichneumonoidea</taxon>
        <taxon>Braconidae</taxon>
        <taxon>Euphorinae</taxon>
        <taxon>Microctonus</taxon>
    </lineage>
</organism>
<dbReference type="GO" id="GO:0006396">
    <property type="term" value="P:RNA processing"/>
    <property type="evidence" value="ECO:0007669"/>
    <property type="project" value="InterPro"/>
</dbReference>
<dbReference type="SUPFAM" id="SSF55120">
    <property type="entry name" value="Pseudouridine synthase"/>
    <property type="match status" value="1"/>
</dbReference>
<dbReference type="GO" id="GO:0009982">
    <property type="term" value="F:pseudouridine synthase activity"/>
    <property type="evidence" value="ECO:0007669"/>
    <property type="project" value="InterPro"/>
</dbReference>
<dbReference type="GO" id="GO:0003723">
    <property type="term" value="F:RNA binding"/>
    <property type="evidence" value="ECO:0007669"/>
    <property type="project" value="InterPro"/>
</dbReference>
<comment type="caution">
    <text evidence="3">The sequence shown here is derived from an EMBL/GenBank/DDBJ whole genome shotgun (WGS) entry which is preliminary data.</text>
</comment>
<dbReference type="InterPro" id="IPR020103">
    <property type="entry name" value="PsdUridine_synth_cat_dom_sf"/>
</dbReference>
<feature type="domain" description="Pseudouridine synthase II N-terminal" evidence="2">
    <location>
        <begin position="112"/>
        <end position="239"/>
    </location>
</feature>
<accession>A0AA39FMP4</accession>
<sequence>MSLIKPVSKSVWRYTSKAEEVWRGLNGIIAVYKEPGTSLNYVLKNLKYFMCKDLNEMETRSCGTYTAIEGETNRRMRVVSKLNYADHELVVGPRYQEEDFKYFIINPMKSDVSGIMLFGINRGTKMASKLKNLNPIKFYKVKGILGQATDTSFITGKIVEKSTFKFIKRHHIDMVCAAIQSSHQKKMFEFCGVDIQSQAAYDLAVQGPLMTNEKNVPMMYSIKCIDFAPPEFTLEIACINEDDEFLKTLVNGLGLQLRSTATCTQMQCVQFGLFNLDIALLRRDWNLECIVKNMTKTRNLIWKNNLLFRKDPILREYMNDCS</sequence>
<dbReference type="PANTHER" id="PTHR13195:SF0">
    <property type="entry name" value="PSEUDOURIDYLATE SYNTHASE TRUB2, MITOCHONDRIAL"/>
    <property type="match status" value="1"/>
</dbReference>
<evidence type="ECO:0000313" key="3">
    <source>
        <dbReference type="EMBL" id="KAK0172216.1"/>
    </source>
</evidence>
<dbReference type="EMBL" id="JAQQBS010000002">
    <property type="protein sequence ID" value="KAK0172216.1"/>
    <property type="molecule type" value="Genomic_DNA"/>
</dbReference>
<dbReference type="InterPro" id="IPR002501">
    <property type="entry name" value="PsdUridine_synth_N"/>
</dbReference>
<dbReference type="PANTHER" id="PTHR13195">
    <property type="entry name" value="PSEUDOURIDINE SYNTHASE-RELATED"/>
    <property type="match status" value="1"/>
</dbReference>
<comment type="similarity">
    <text evidence="1">Belongs to the pseudouridine synthase TruB family.</text>
</comment>
<dbReference type="Proteomes" id="UP001168990">
    <property type="component" value="Unassembled WGS sequence"/>
</dbReference>
<evidence type="ECO:0000259" key="2">
    <source>
        <dbReference type="Pfam" id="PF01509"/>
    </source>
</evidence>
<dbReference type="AlphaFoldDB" id="A0AA39FMP4"/>
<gene>
    <name evidence="3" type="ORF">PV328_005563</name>
</gene>
<dbReference type="Pfam" id="PF01509">
    <property type="entry name" value="TruB_N"/>
    <property type="match status" value="1"/>
</dbReference>
<proteinExistence type="inferred from homology"/>
<evidence type="ECO:0000256" key="1">
    <source>
        <dbReference type="ARBA" id="ARBA00008999"/>
    </source>
</evidence>
<evidence type="ECO:0000313" key="4">
    <source>
        <dbReference type="Proteomes" id="UP001168990"/>
    </source>
</evidence>
<protein>
    <recommendedName>
        <fullName evidence="2">Pseudouridine synthase II N-terminal domain-containing protein</fullName>
    </recommendedName>
</protein>
<dbReference type="InterPro" id="IPR039048">
    <property type="entry name" value="Trub2"/>
</dbReference>
<dbReference type="GO" id="GO:0001522">
    <property type="term" value="P:pseudouridine synthesis"/>
    <property type="evidence" value="ECO:0007669"/>
    <property type="project" value="InterPro"/>
</dbReference>